<protein>
    <submittedName>
        <fullName evidence="2">Aldehyde dehydrogenase family protein</fullName>
    </submittedName>
</protein>
<accession>A0AAW5TF39</accession>
<dbReference type="Pfam" id="PF00171">
    <property type="entry name" value="Aldedh"/>
    <property type="match status" value="1"/>
</dbReference>
<feature type="non-terminal residue" evidence="2">
    <location>
        <position position="1"/>
    </location>
</feature>
<proteinExistence type="predicted"/>
<dbReference type="SUPFAM" id="SSF53720">
    <property type="entry name" value="ALDH-like"/>
    <property type="match status" value="1"/>
</dbReference>
<dbReference type="InterPro" id="IPR015590">
    <property type="entry name" value="Aldehyde_DH_dom"/>
</dbReference>
<organism evidence="2 3">
    <name type="scientific">Streptococcus anginosus</name>
    <dbReference type="NCBI Taxonomy" id="1328"/>
    <lineage>
        <taxon>Bacteria</taxon>
        <taxon>Bacillati</taxon>
        <taxon>Bacillota</taxon>
        <taxon>Bacilli</taxon>
        <taxon>Lactobacillales</taxon>
        <taxon>Streptococcaceae</taxon>
        <taxon>Streptococcus</taxon>
        <taxon>Streptococcus anginosus group</taxon>
    </lineage>
</organism>
<dbReference type="InterPro" id="IPR016161">
    <property type="entry name" value="Ald_DH/histidinol_DH"/>
</dbReference>
<name>A0AAW5TF39_STRAP</name>
<feature type="domain" description="Aldehyde dehydrogenase" evidence="1">
    <location>
        <begin position="1"/>
        <end position="77"/>
    </location>
</feature>
<sequence>LTDIPEGAKCRYTEFFGPVSQIYRVKDEEEAITLANDSPYGLGGSVFTEDLELGKKVAARLDTGMVYLNHPTAVAADI</sequence>
<gene>
    <name evidence="2" type="ORF">OJ930_12495</name>
</gene>
<dbReference type="InterPro" id="IPR047110">
    <property type="entry name" value="GABD/Sad-like"/>
</dbReference>
<dbReference type="AlphaFoldDB" id="A0AAW5TF39"/>
<dbReference type="InterPro" id="IPR016163">
    <property type="entry name" value="Ald_DH_C"/>
</dbReference>
<evidence type="ECO:0000313" key="2">
    <source>
        <dbReference type="EMBL" id="MCW1073787.1"/>
    </source>
</evidence>
<dbReference type="Proteomes" id="UP001208853">
    <property type="component" value="Unassembled WGS sequence"/>
</dbReference>
<evidence type="ECO:0000313" key="3">
    <source>
        <dbReference type="Proteomes" id="UP001208853"/>
    </source>
</evidence>
<dbReference type="EMBL" id="JAPAIK010000594">
    <property type="protein sequence ID" value="MCW1073787.1"/>
    <property type="molecule type" value="Genomic_DNA"/>
</dbReference>
<dbReference type="PANTHER" id="PTHR43217">
    <property type="entry name" value="SUCCINATE SEMIALDEHYDE DEHYDROGENASE [NAD(P)+] SAD"/>
    <property type="match status" value="1"/>
</dbReference>
<dbReference type="GO" id="GO:0004777">
    <property type="term" value="F:succinate-semialdehyde dehydrogenase (NAD+) activity"/>
    <property type="evidence" value="ECO:0007669"/>
    <property type="project" value="TreeGrafter"/>
</dbReference>
<evidence type="ECO:0000259" key="1">
    <source>
        <dbReference type="Pfam" id="PF00171"/>
    </source>
</evidence>
<comment type="caution">
    <text evidence="2">The sequence shown here is derived from an EMBL/GenBank/DDBJ whole genome shotgun (WGS) entry which is preliminary data.</text>
</comment>
<feature type="non-terminal residue" evidence="2">
    <location>
        <position position="78"/>
    </location>
</feature>
<dbReference type="PANTHER" id="PTHR43217:SF2">
    <property type="entry name" value="SUCCINATE-SEMIALDEHYDE DEHYDROGENASE [NADP(+)]"/>
    <property type="match status" value="1"/>
</dbReference>
<reference evidence="2" key="1">
    <citation type="submission" date="2022-10" db="EMBL/GenBank/DDBJ databases">
        <title>Comparative genomic study of S. anginosus.</title>
        <authorList>
            <person name="Prasad A."/>
            <person name="Ene A."/>
            <person name="Jablonska S."/>
            <person name="Du J."/>
            <person name="Wolfe A.J."/>
            <person name="Putonti C."/>
        </authorList>
    </citation>
    <scope>NUCLEOTIDE SEQUENCE</scope>
    <source>
        <strain evidence="2">UMB6888</strain>
    </source>
</reference>
<dbReference type="Gene3D" id="3.40.309.10">
    <property type="entry name" value="Aldehyde Dehydrogenase, Chain A, domain 2"/>
    <property type="match status" value="1"/>
</dbReference>